<dbReference type="EMBL" id="LR797413">
    <property type="protein sequence ID" value="CAB4214219.1"/>
    <property type="molecule type" value="Genomic_DNA"/>
</dbReference>
<protein>
    <submittedName>
        <fullName evidence="2">Uncharacterized protein</fullName>
    </submittedName>
</protein>
<reference evidence="2" key="1">
    <citation type="submission" date="2020-05" db="EMBL/GenBank/DDBJ databases">
        <authorList>
            <person name="Chiriac C."/>
            <person name="Salcher M."/>
            <person name="Ghai R."/>
            <person name="Kavagutti S V."/>
        </authorList>
    </citation>
    <scope>NUCLEOTIDE SEQUENCE</scope>
</reference>
<evidence type="ECO:0000313" key="2">
    <source>
        <dbReference type="EMBL" id="CAB4214219.1"/>
    </source>
</evidence>
<accession>A0A6J5SI51</accession>
<proteinExistence type="predicted"/>
<gene>
    <name evidence="1" type="ORF">UFOVP1102_41</name>
    <name evidence="2" type="ORF">UFOVP1463_32</name>
</gene>
<organism evidence="2">
    <name type="scientific">uncultured Caudovirales phage</name>
    <dbReference type="NCBI Taxonomy" id="2100421"/>
    <lineage>
        <taxon>Viruses</taxon>
        <taxon>Duplodnaviria</taxon>
        <taxon>Heunggongvirae</taxon>
        <taxon>Uroviricota</taxon>
        <taxon>Caudoviricetes</taxon>
        <taxon>Peduoviridae</taxon>
        <taxon>Maltschvirus</taxon>
        <taxon>Maltschvirus maltsch</taxon>
    </lineage>
</organism>
<sequence length="94" mass="10853">MRYIYQAGEIMTNAFEQYFGKKASIEATKMERIVYDAVKKFKKGCITDDVERALPNIPLNSITPRFSSLLRKGFIIDTGERRKGRSGRSQRVMK</sequence>
<dbReference type="EMBL" id="LR797053">
    <property type="protein sequence ID" value="CAB4184168.1"/>
    <property type="molecule type" value="Genomic_DNA"/>
</dbReference>
<evidence type="ECO:0000313" key="1">
    <source>
        <dbReference type="EMBL" id="CAB4184168.1"/>
    </source>
</evidence>
<name>A0A6J5SI51_9CAUD</name>